<proteinExistence type="inferred from homology"/>
<evidence type="ECO:0000256" key="3">
    <source>
        <dbReference type="ARBA" id="ARBA00023125"/>
    </source>
</evidence>
<dbReference type="EMBL" id="CP106881">
    <property type="protein sequence ID" value="UYG50246.1"/>
    <property type="molecule type" value="Genomic_DNA"/>
</dbReference>
<keyword evidence="8" id="KW-1185">Reference proteome</keyword>
<organism evidence="7 8">
    <name type="scientific">Comamonas endophytica</name>
    <dbReference type="NCBI Taxonomy" id="2949090"/>
    <lineage>
        <taxon>Bacteria</taxon>
        <taxon>Pseudomonadati</taxon>
        <taxon>Pseudomonadota</taxon>
        <taxon>Betaproteobacteria</taxon>
        <taxon>Burkholderiales</taxon>
        <taxon>Comamonadaceae</taxon>
        <taxon>Comamonas</taxon>
    </lineage>
</organism>
<dbReference type="PANTHER" id="PTHR30537">
    <property type="entry name" value="HTH-TYPE TRANSCRIPTIONAL REGULATOR"/>
    <property type="match status" value="1"/>
</dbReference>
<comment type="similarity">
    <text evidence="1">Belongs to the LysR transcriptional regulatory family.</text>
</comment>
<name>A0ABY6G5G5_9BURK</name>
<evidence type="ECO:0000256" key="2">
    <source>
        <dbReference type="ARBA" id="ARBA00023015"/>
    </source>
</evidence>
<sequence>MSSLRRLNPPVHLLRAFSTVVRFGGVSRAAEALHLTQSAVSKQVQELEKWVGVTLFERNRKRLTLTPAGERYERAVRALLSQLEAATLELITSDDRSGALYLSVLPTFGAKWLIPRLPQFQQREPQVTLHFVPYVHGYDFESPTLDCSILFGDGHWPGARAHYLVGQQVALIAPPRGSPGALELRKPKDLIACTRLRHVTIPDAWAQWSQAHGVEGMRALDGPQFDQFQSIIRAVMAGMGVALVPRCLVQDEIASGMVTEPLPGYTSHLGYWFLYPEGRAHHGALVSLRDWLLESAAQSSAEMLAASQAALAAAAQSAPPGLGRFSSTQAAPGAPRNAR</sequence>
<evidence type="ECO:0000256" key="5">
    <source>
        <dbReference type="SAM" id="MobiDB-lite"/>
    </source>
</evidence>
<evidence type="ECO:0000313" key="7">
    <source>
        <dbReference type="EMBL" id="UYG50246.1"/>
    </source>
</evidence>
<keyword evidence="4" id="KW-0804">Transcription</keyword>
<evidence type="ECO:0000256" key="1">
    <source>
        <dbReference type="ARBA" id="ARBA00009437"/>
    </source>
</evidence>
<accession>A0ABY6G5G5</accession>
<keyword evidence="3" id="KW-0238">DNA-binding</keyword>
<dbReference type="PRINTS" id="PR00039">
    <property type="entry name" value="HTHLYSR"/>
</dbReference>
<keyword evidence="2" id="KW-0805">Transcription regulation</keyword>
<dbReference type="InterPro" id="IPR036388">
    <property type="entry name" value="WH-like_DNA-bd_sf"/>
</dbReference>
<dbReference type="PANTHER" id="PTHR30537:SF26">
    <property type="entry name" value="GLYCINE CLEAVAGE SYSTEM TRANSCRIPTIONAL ACTIVATOR"/>
    <property type="match status" value="1"/>
</dbReference>
<protein>
    <submittedName>
        <fullName evidence="7">LysR substrate-binding domain-containing protein</fullName>
    </submittedName>
</protein>
<dbReference type="SUPFAM" id="SSF53850">
    <property type="entry name" value="Periplasmic binding protein-like II"/>
    <property type="match status" value="1"/>
</dbReference>
<dbReference type="Proteomes" id="UP001162800">
    <property type="component" value="Chromosome"/>
</dbReference>
<dbReference type="InterPro" id="IPR000847">
    <property type="entry name" value="LysR_HTH_N"/>
</dbReference>
<evidence type="ECO:0000259" key="6">
    <source>
        <dbReference type="PROSITE" id="PS50931"/>
    </source>
</evidence>
<dbReference type="Gene3D" id="1.10.10.10">
    <property type="entry name" value="Winged helix-like DNA-binding domain superfamily/Winged helix DNA-binding domain"/>
    <property type="match status" value="1"/>
</dbReference>
<feature type="domain" description="HTH lysR-type" evidence="6">
    <location>
        <begin position="9"/>
        <end position="66"/>
    </location>
</feature>
<dbReference type="SUPFAM" id="SSF46785">
    <property type="entry name" value="Winged helix' DNA-binding domain"/>
    <property type="match status" value="1"/>
</dbReference>
<gene>
    <name evidence="7" type="ORF">M9799_08970</name>
</gene>
<dbReference type="Pfam" id="PF00126">
    <property type="entry name" value="HTH_1"/>
    <property type="match status" value="1"/>
</dbReference>
<dbReference type="InterPro" id="IPR058163">
    <property type="entry name" value="LysR-type_TF_proteobact-type"/>
</dbReference>
<dbReference type="InterPro" id="IPR005119">
    <property type="entry name" value="LysR_subst-bd"/>
</dbReference>
<evidence type="ECO:0000313" key="8">
    <source>
        <dbReference type="Proteomes" id="UP001162800"/>
    </source>
</evidence>
<dbReference type="Gene3D" id="3.40.190.10">
    <property type="entry name" value="Periplasmic binding protein-like II"/>
    <property type="match status" value="2"/>
</dbReference>
<dbReference type="InterPro" id="IPR036390">
    <property type="entry name" value="WH_DNA-bd_sf"/>
</dbReference>
<feature type="region of interest" description="Disordered" evidence="5">
    <location>
        <begin position="318"/>
        <end position="339"/>
    </location>
</feature>
<reference evidence="7" key="1">
    <citation type="submission" date="2022-09" db="EMBL/GenBank/DDBJ databases">
        <title>The complete genome of Acidovorax sp. 5MLIR.</title>
        <authorList>
            <person name="Liu L."/>
            <person name="Yue J."/>
            <person name="Yang F."/>
            <person name="Yuan J."/>
            <person name="Li L."/>
        </authorList>
    </citation>
    <scope>NUCLEOTIDE SEQUENCE</scope>
    <source>
        <strain evidence="7">5MLIR</strain>
    </source>
</reference>
<dbReference type="Pfam" id="PF03466">
    <property type="entry name" value="LysR_substrate"/>
    <property type="match status" value="1"/>
</dbReference>
<evidence type="ECO:0000256" key="4">
    <source>
        <dbReference type="ARBA" id="ARBA00023163"/>
    </source>
</evidence>
<dbReference type="PROSITE" id="PS50931">
    <property type="entry name" value="HTH_LYSR"/>
    <property type="match status" value="1"/>
</dbReference>
<dbReference type="RefSeq" id="WP_231042793.1">
    <property type="nucleotide sequence ID" value="NZ_CP106881.1"/>
</dbReference>